<evidence type="ECO:0000313" key="1">
    <source>
        <dbReference type="EMBL" id="NVM94223.1"/>
    </source>
</evidence>
<organism evidence="1 2">
    <name type="scientific">Arthrobacter wenxiniae</name>
    <dbReference type="NCBI Taxonomy" id="2713570"/>
    <lineage>
        <taxon>Bacteria</taxon>
        <taxon>Bacillati</taxon>
        <taxon>Actinomycetota</taxon>
        <taxon>Actinomycetes</taxon>
        <taxon>Micrococcales</taxon>
        <taxon>Micrococcaceae</taxon>
        <taxon>Arthrobacter</taxon>
    </lineage>
</organism>
<dbReference type="InterPro" id="IPR036890">
    <property type="entry name" value="HATPase_C_sf"/>
</dbReference>
<keyword evidence="2" id="KW-1185">Reference proteome</keyword>
<gene>
    <name evidence="1" type="ORF">G6034_04725</name>
</gene>
<dbReference type="RefSeq" id="WP_176633948.1">
    <property type="nucleotide sequence ID" value="NZ_JAAMFM010000004.1"/>
</dbReference>
<protein>
    <submittedName>
        <fullName evidence="1">Uncharacterized protein</fullName>
    </submittedName>
</protein>
<dbReference type="AlphaFoldDB" id="A0A7Y7LZ00"/>
<evidence type="ECO:0000313" key="2">
    <source>
        <dbReference type="Proteomes" id="UP000543556"/>
    </source>
</evidence>
<accession>A0A7Y7LZ00</accession>
<dbReference type="EMBL" id="JAAMFM010000004">
    <property type="protein sequence ID" value="NVM94223.1"/>
    <property type="molecule type" value="Genomic_DNA"/>
</dbReference>
<dbReference type="Proteomes" id="UP000543556">
    <property type="component" value="Unassembled WGS sequence"/>
</dbReference>
<reference evidence="1 2" key="1">
    <citation type="submission" date="2020-02" db="EMBL/GenBank/DDBJ databases">
        <title>Genome sequence of strain AETb3-4.</title>
        <authorList>
            <person name="Gao J."/>
            <person name="Zhang X."/>
        </authorList>
    </citation>
    <scope>NUCLEOTIDE SEQUENCE [LARGE SCALE GENOMIC DNA]</scope>
    <source>
        <strain evidence="1 2">AETb3-4</strain>
    </source>
</reference>
<dbReference type="Gene3D" id="3.30.565.10">
    <property type="entry name" value="Histidine kinase-like ATPase, C-terminal domain"/>
    <property type="match status" value="1"/>
</dbReference>
<comment type="caution">
    <text evidence="1">The sequence shown here is derived from an EMBL/GenBank/DDBJ whole genome shotgun (WGS) entry which is preliminary data.</text>
</comment>
<proteinExistence type="predicted"/>
<name>A0A7Y7LZ00_9MICC</name>
<sequence length="47" mass="4774">MTEAPSNAVTHAEATNPSIRIDVGPVHIAFLVSEDGAGFASPSQHSG</sequence>